<comment type="caution">
    <text evidence="2">The sequence shown here is derived from an EMBL/GenBank/DDBJ whole genome shotgun (WGS) entry which is preliminary data.</text>
</comment>
<feature type="compositionally biased region" description="Basic and acidic residues" evidence="1">
    <location>
        <begin position="36"/>
        <end position="45"/>
    </location>
</feature>
<feature type="region of interest" description="Disordered" evidence="1">
    <location>
        <begin position="211"/>
        <end position="231"/>
    </location>
</feature>
<evidence type="ECO:0000256" key="1">
    <source>
        <dbReference type="SAM" id="MobiDB-lite"/>
    </source>
</evidence>
<name>A0A9W8AYG0_9FUNG</name>
<sequence length="415" mass="45384">MPPRKHNGGSSKGARKNTNARDSKAQKSNASATSRTPEKAQKSKESAGQSTTLPKAREAHTTTPQADVSASLAKPKVTDPSQDDEEDFQLPPGWDYCDDPIPVLFQMVTGLAQRIHEQQKELQQFMTEVKETLSDRLPDEMVEPTMHQLSPETAPSITHPKVSHDFSQVVTDHAFSATVRSQSPVETWPYMSGTTPQRSVVSGATRNMVNPLATSSQTSPSSEPTTKDHPNCPIVQFSGNVKPYINILNPDGTMEHPSIARRHLRWLMKSSHKRIQHYNYQVMHSPQDLGSKLQILISLNNEPRQAIVSQTSEISVIPFTKLPENYLKIKTKQPYTVMSPRTSVPVSFHAAVTVGVGASNYCTVIAAVVGSGSIVLGMDWVCNSRISSINVSDSTVTFADNAAQASDSKQSPTVT</sequence>
<feature type="region of interest" description="Disordered" evidence="1">
    <location>
        <begin position="1"/>
        <end position="92"/>
    </location>
</feature>
<protein>
    <submittedName>
        <fullName evidence="2">Uncharacterized protein</fullName>
    </submittedName>
</protein>
<proteinExistence type="predicted"/>
<gene>
    <name evidence="2" type="ORF">IWQ62_001235</name>
</gene>
<dbReference type="AlphaFoldDB" id="A0A9W8AYG0"/>
<accession>A0A9W8AYG0</accession>
<evidence type="ECO:0000313" key="2">
    <source>
        <dbReference type="EMBL" id="KAJ1968459.1"/>
    </source>
</evidence>
<dbReference type="OrthoDB" id="5614594at2759"/>
<keyword evidence="3" id="KW-1185">Reference proteome</keyword>
<dbReference type="Proteomes" id="UP001150925">
    <property type="component" value="Unassembled WGS sequence"/>
</dbReference>
<reference evidence="2" key="1">
    <citation type="submission" date="2022-07" db="EMBL/GenBank/DDBJ databases">
        <title>Phylogenomic reconstructions and comparative analyses of Kickxellomycotina fungi.</title>
        <authorList>
            <person name="Reynolds N.K."/>
            <person name="Stajich J.E."/>
            <person name="Barry K."/>
            <person name="Grigoriev I.V."/>
            <person name="Crous P."/>
            <person name="Smith M.E."/>
        </authorList>
    </citation>
    <scope>NUCLEOTIDE SEQUENCE</scope>
    <source>
        <strain evidence="2">RSA 1196</strain>
    </source>
</reference>
<dbReference type="EMBL" id="JANBPY010000181">
    <property type="protein sequence ID" value="KAJ1968459.1"/>
    <property type="molecule type" value="Genomic_DNA"/>
</dbReference>
<organism evidence="2 3">
    <name type="scientific">Dispira parvispora</name>
    <dbReference type="NCBI Taxonomy" id="1520584"/>
    <lineage>
        <taxon>Eukaryota</taxon>
        <taxon>Fungi</taxon>
        <taxon>Fungi incertae sedis</taxon>
        <taxon>Zoopagomycota</taxon>
        <taxon>Kickxellomycotina</taxon>
        <taxon>Dimargaritomycetes</taxon>
        <taxon>Dimargaritales</taxon>
        <taxon>Dimargaritaceae</taxon>
        <taxon>Dispira</taxon>
    </lineage>
</organism>
<evidence type="ECO:0000313" key="3">
    <source>
        <dbReference type="Proteomes" id="UP001150925"/>
    </source>
</evidence>
<feature type="compositionally biased region" description="Low complexity" evidence="1">
    <location>
        <begin position="214"/>
        <end position="224"/>
    </location>
</feature>
<feature type="compositionally biased region" description="Polar residues" evidence="1">
    <location>
        <begin position="26"/>
        <end position="35"/>
    </location>
</feature>